<feature type="transmembrane region" description="Helical" evidence="6">
    <location>
        <begin position="47"/>
        <end position="70"/>
    </location>
</feature>
<dbReference type="RefSeq" id="WP_428993066.1">
    <property type="nucleotide sequence ID" value="NZ_SMCS01000001.1"/>
</dbReference>
<sequence length="388" mass="40437">MVDLMGSLLGKSVLAMASGPLDGATQFIFFQTINNFLRNEIDILQWKLLSGSATIIGIVAVVVLTVWIMFQGFRIVTGQSRQPMMVLVGDSLRATLIVFVATTAAYSSSSVYWTLSDGMSSAIASYVTGGDASPFQSIDTNLAGMEAAMATIDSIDVGGNSVAQDAKDRDRWFTGIGIAGPSVIAGSMLLLNKIALALFVGFGPIFIMCLLFDQTKQLFSKWLYYGIGTVFSLAVLSVMVSIAMKMMAAVTAAFAVKYLLTLPNIGIGSTDGINSMALQQGGLGLLLSTLIVMAPPMAAAFFQGTLGQFASYSSFGSIGSRGAGARDQQALAQGRAPQGEAPPISSSIAHANTGATRTPMVGSLGMGGNTAVASDTMRSKEYGRPGEG</sequence>
<name>A0A4R3Z0J5_9GAMM</name>
<gene>
    <name evidence="7" type="ORF">EC912_101218</name>
</gene>
<protein>
    <submittedName>
        <fullName evidence="7">Type IV secretion system protein VirB6</fullName>
    </submittedName>
</protein>
<evidence type="ECO:0000313" key="8">
    <source>
        <dbReference type="Proteomes" id="UP000295645"/>
    </source>
</evidence>
<dbReference type="Proteomes" id="UP000295645">
    <property type="component" value="Unassembled WGS sequence"/>
</dbReference>
<evidence type="ECO:0000256" key="4">
    <source>
        <dbReference type="ARBA" id="ARBA00023136"/>
    </source>
</evidence>
<feature type="transmembrane region" description="Helical" evidence="6">
    <location>
        <begin position="224"/>
        <end position="244"/>
    </location>
</feature>
<dbReference type="Pfam" id="PF04610">
    <property type="entry name" value="TrbL"/>
    <property type="match status" value="1"/>
</dbReference>
<evidence type="ECO:0000256" key="1">
    <source>
        <dbReference type="ARBA" id="ARBA00004141"/>
    </source>
</evidence>
<dbReference type="AlphaFoldDB" id="A0A4R3Z0J5"/>
<feature type="transmembrane region" description="Helical" evidence="6">
    <location>
        <begin position="194"/>
        <end position="212"/>
    </location>
</feature>
<feature type="transmembrane region" description="Helical" evidence="6">
    <location>
        <begin position="91"/>
        <end position="113"/>
    </location>
</feature>
<comment type="caution">
    <text evidence="7">The sequence shown here is derived from an EMBL/GenBank/DDBJ whole genome shotgun (WGS) entry which is preliminary data.</text>
</comment>
<accession>A0A4R3Z0J5</accession>
<keyword evidence="4 6" id="KW-0472">Membrane</keyword>
<feature type="transmembrane region" description="Helical" evidence="6">
    <location>
        <begin position="283"/>
        <end position="302"/>
    </location>
</feature>
<comment type="subcellular location">
    <subcellularLocation>
        <location evidence="1">Membrane</location>
        <topology evidence="1">Multi-pass membrane protein</topology>
    </subcellularLocation>
</comment>
<keyword evidence="3 6" id="KW-1133">Transmembrane helix</keyword>
<organism evidence="7 8">
    <name type="scientific">Luteibacter rhizovicinus</name>
    <dbReference type="NCBI Taxonomy" id="242606"/>
    <lineage>
        <taxon>Bacteria</taxon>
        <taxon>Pseudomonadati</taxon>
        <taxon>Pseudomonadota</taxon>
        <taxon>Gammaproteobacteria</taxon>
        <taxon>Lysobacterales</taxon>
        <taxon>Rhodanobacteraceae</taxon>
        <taxon>Luteibacter</taxon>
    </lineage>
</organism>
<dbReference type="InterPro" id="IPR007688">
    <property type="entry name" value="Conjugal_tfr_TrbL/VirB6"/>
</dbReference>
<keyword evidence="8" id="KW-1185">Reference proteome</keyword>
<feature type="compositionally biased region" description="Basic and acidic residues" evidence="5">
    <location>
        <begin position="377"/>
        <end position="388"/>
    </location>
</feature>
<dbReference type="EMBL" id="SMCS01000001">
    <property type="protein sequence ID" value="TCV97223.1"/>
    <property type="molecule type" value="Genomic_DNA"/>
</dbReference>
<evidence type="ECO:0000256" key="5">
    <source>
        <dbReference type="SAM" id="MobiDB-lite"/>
    </source>
</evidence>
<dbReference type="GO" id="GO:0016020">
    <property type="term" value="C:membrane"/>
    <property type="evidence" value="ECO:0007669"/>
    <property type="project" value="UniProtKB-SubCell"/>
</dbReference>
<dbReference type="GO" id="GO:0030255">
    <property type="term" value="P:protein secretion by the type IV secretion system"/>
    <property type="evidence" value="ECO:0007669"/>
    <property type="project" value="InterPro"/>
</dbReference>
<evidence type="ECO:0000256" key="3">
    <source>
        <dbReference type="ARBA" id="ARBA00022989"/>
    </source>
</evidence>
<evidence type="ECO:0000313" key="7">
    <source>
        <dbReference type="EMBL" id="TCV97223.1"/>
    </source>
</evidence>
<proteinExistence type="predicted"/>
<evidence type="ECO:0000256" key="2">
    <source>
        <dbReference type="ARBA" id="ARBA00022692"/>
    </source>
</evidence>
<feature type="region of interest" description="Disordered" evidence="5">
    <location>
        <begin position="326"/>
        <end position="388"/>
    </location>
</feature>
<reference evidence="7 8" key="1">
    <citation type="submission" date="2019-03" db="EMBL/GenBank/DDBJ databases">
        <title>Above-ground endophytic microbial communities from plants in different locations in the United States.</title>
        <authorList>
            <person name="Frank C."/>
        </authorList>
    </citation>
    <scope>NUCLEOTIDE SEQUENCE [LARGE SCALE GENOMIC DNA]</scope>
    <source>
        <strain evidence="7 8">LP_13_YM</strain>
    </source>
</reference>
<feature type="compositionally biased region" description="Polar residues" evidence="5">
    <location>
        <begin position="344"/>
        <end position="356"/>
    </location>
</feature>
<evidence type="ECO:0000256" key="6">
    <source>
        <dbReference type="SAM" id="Phobius"/>
    </source>
</evidence>
<keyword evidence="2 6" id="KW-0812">Transmembrane</keyword>